<feature type="domain" description="DNA polymerase zeta catalytic subunit N-terminal" evidence="26">
    <location>
        <begin position="11"/>
        <end position="56"/>
    </location>
</feature>
<dbReference type="SUPFAM" id="SSF56672">
    <property type="entry name" value="DNA/RNA polymerases"/>
    <property type="match status" value="1"/>
</dbReference>
<dbReference type="Gene3D" id="3.30.420.10">
    <property type="entry name" value="Ribonuclease H-like superfamily/Ribonuclease H"/>
    <property type="match status" value="1"/>
</dbReference>
<evidence type="ECO:0000256" key="18">
    <source>
        <dbReference type="ARBA" id="ARBA00049244"/>
    </source>
</evidence>
<dbReference type="FunFam" id="1.10.132.60:FF:000007">
    <property type="entry name" value="DNA polymerase"/>
    <property type="match status" value="1"/>
</dbReference>
<dbReference type="InterPro" id="IPR012337">
    <property type="entry name" value="RNaseH-like_sf"/>
</dbReference>
<name>A0A9W8U2Y5_9AGAR</name>
<dbReference type="InterPro" id="IPR006133">
    <property type="entry name" value="DNA-dir_DNA_pol_B_exonuc"/>
</dbReference>
<keyword evidence="9" id="KW-0227">DNA damage</keyword>
<dbReference type="Gene3D" id="1.10.287.690">
    <property type="entry name" value="Helix hairpin bin"/>
    <property type="match status" value="1"/>
</dbReference>
<keyword evidence="4 20" id="KW-0004">4Fe-4S</keyword>
<dbReference type="SMART" id="SM00486">
    <property type="entry name" value="POLBc"/>
    <property type="match status" value="1"/>
</dbReference>
<evidence type="ECO:0000256" key="4">
    <source>
        <dbReference type="ARBA" id="ARBA00022485"/>
    </source>
</evidence>
<dbReference type="InterPro" id="IPR036397">
    <property type="entry name" value="RNaseH_sf"/>
</dbReference>
<keyword evidence="12 20" id="KW-0239">DNA-directed DNA polymerase</keyword>
<protein>
    <recommendedName>
        <fullName evidence="20">DNA polymerase</fullName>
        <ecNumber evidence="20">2.7.7.7</ecNumber>
    </recommendedName>
</protein>
<evidence type="ECO:0000256" key="14">
    <source>
        <dbReference type="ARBA" id="ARBA00023014"/>
    </source>
</evidence>
<comment type="caution">
    <text evidence="27">The sequence shown here is derived from an EMBL/GenBank/DDBJ whole genome shotgun (WGS) entry which is preliminary data.</text>
</comment>
<evidence type="ECO:0000259" key="26">
    <source>
        <dbReference type="Pfam" id="PF24065"/>
    </source>
</evidence>
<sequence>MDSLSPSIANLRVRVNQIDYTLAPPGPLDNSTLPLVPILRIYGPSEKGTKACVHIHQVYPYFFVEYSGVLKANHVKQYTTMLKRSLNHAIALSLRKDPASSKSRYIRSIILVKGVHFYGFHSSYSPFLKILVADPSLVSRIVAMMQNGTVMGTRFCTYESHLSYTLQFLSDFGLYGCGWIELGNALQRGHDENLSETSEDIHQSLFPISPHFRQSRMPLEIDAAAHQILNRRRLSAREWHHKLEIPAPPLPSDPLVLSVRELWEDERERRRNRGLNPSPETPVDLSESSRGSGGGWVAEARYWDEISHRIAMEQTTTVHDNHDAQSWVGAVMTTFESIEALWEEEHKSWKPRKVEHDQVTSSNIEDTATVGSPTDEDSVDNESNIEVDVSFLSMEDLPTEEMENIDEDEDEYLDRPFDDTPHEHNQLEDDYDDDDADDVVSEQGARSSEAEEPEILDNPFLDDHKRDANTTLQFTRPTKRARSEDSDCTGSGRGSPTPSKRPTLSKVRASGDDIVNGHSPTLFPHHQTPTAKKPSHSFGAPIDFASATLKAATFRASWSRAKILTPSNRTYLYSNPPPSTTELLSTIEEFGLKSRIYRAPYYSDEKDAPLKPREYGGLVYHLKGGDGITHLNDWVSESSSEETRISTFSSEVQVNMKVGGWEYAGTPPSANETRKWLRSLEGQLKYTQIPKFTSRTQIQGPTQVNKYGLKASPMKKYGSVSREKQDMSILSLEIFALSNAGRLPHAEENELVALFYTFQNVEDGPLIDCVACVDSTQVNAARLPGIALQTFSSELDLINSFVDIVIDLDPDIITGWDVQNSSWGYLAARARSFGLELGELLARAPPRYSSNNNIQWEARHTTTFKIAGRHVFNLWRIMRSEQTLNIYTFENVAFHVLGRRVPKYHPLTLTKWYQSQHSTHVATLIRYHTRRASLNIEILNQSEIVTKTAEFARVFGVDFYSVISRGSQFKVESFMFRMAKPESFVLISPSKSDVGKQNAAECLPLIMEPQSALYTSPLVVLDFQSLYPSLMISQNMCYSTCLGRVIDFQGRNKFGVVDLDRPPGLLEKLKDQINVAPNGIMFLKPNVRKGLLPRMLTELLDTRVMVKQAMKGYKHDRALTRVLNARQLGLKYIANVTYGYTSASFSGRMPAVEMADSIVQSGRETLEKAIALIHETKKWGAEVVYGDTDSMFIYMQGKTREQAFRIGYEIADTITALNPAPVKLKFEKVYHPCVLMAKKRYVGFKYENVDDKEPVFEAKGIETVRRDGILAQQKMTENCLKILFRTQDLSKVKEYCYDSWTKMLENRAPVQDFIFAKEVKMGTYSDKGPPPPGVAVAAKRTLLDPGDEPQYGERVPYVIVRGEPGSKLVDRAMDPSEFLRNPHTQLDATYYISRVLIPPLERIFNLVGADVRQWYNEMPRAKQIEVASPSKRGRPQVIELDQHNINAHFDRSECLLCGNVAFQGLCIQCRRQPQLTLAGLSNRIRSNEQRLIDTHKVCASCTGSTLDEAAQCESLDCSWLYARKRGETKIEFLEFLQDLVQGLADESDLVSKKDVNGIFF</sequence>
<dbReference type="InterPro" id="IPR023211">
    <property type="entry name" value="DNA_pol_palm_dom_sf"/>
</dbReference>
<dbReference type="EC" id="2.7.7.7" evidence="20"/>
<dbReference type="GO" id="GO:0042276">
    <property type="term" value="P:error-prone translesion synthesis"/>
    <property type="evidence" value="ECO:0007669"/>
    <property type="project" value="TreeGrafter"/>
</dbReference>
<evidence type="ECO:0000256" key="10">
    <source>
        <dbReference type="ARBA" id="ARBA00022771"/>
    </source>
</evidence>
<feature type="domain" description="DNA-directed DNA polymerase family B exonuclease" evidence="23">
    <location>
        <begin position="722"/>
        <end position="892"/>
    </location>
</feature>
<organism evidence="27 28">
    <name type="scientific">Lentinula detonsa</name>
    <dbReference type="NCBI Taxonomy" id="2804962"/>
    <lineage>
        <taxon>Eukaryota</taxon>
        <taxon>Fungi</taxon>
        <taxon>Dikarya</taxon>
        <taxon>Basidiomycota</taxon>
        <taxon>Agaricomycotina</taxon>
        <taxon>Agaricomycetes</taxon>
        <taxon>Agaricomycetidae</taxon>
        <taxon>Agaricales</taxon>
        <taxon>Marasmiineae</taxon>
        <taxon>Omphalotaceae</taxon>
        <taxon>Lentinula</taxon>
    </lineage>
</organism>
<evidence type="ECO:0000256" key="3">
    <source>
        <dbReference type="ARBA" id="ARBA00005755"/>
    </source>
</evidence>
<evidence type="ECO:0000256" key="1">
    <source>
        <dbReference type="ARBA" id="ARBA00001966"/>
    </source>
</evidence>
<proteinExistence type="inferred from homology"/>
<dbReference type="GO" id="GO:0000724">
    <property type="term" value="P:double-strand break repair via homologous recombination"/>
    <property type="evidence" value="ECO:0007669"/>
    <property type="project" value="TreeGrafter"/>
</dbReference>
<keyword evidence="11 20" id="KW-0862">Zinc</keyword>
<dbReference type="Pfam" id="PF14260">
    <property type="entry name" value="zf-C4pol"/>
    <property type="match status" value="1"/>
</dbReference>
<evidence type="ECO:0000256" key="17">
    <source>
        <dbReference type="ARBA" id="ARBA00023242"/>
    </source>
</evidence>
<keyword evidence="16" id="KW-0234">DNA repair</keyword>
<dbReference type="PANTHER" id="PTHR45812:SF1">
    <property type="entry name" value="DNA POLYMERASE ZETA CATALYTIC SUBUNIT"/>
    <property type="match status" value="1"/>
</dbReference>
<evidence type="ECO:0000256" key="7">
    <source>
        <dbReference type="ARBA" id="ARBA00022705"/>
    </source>
</evidence>
<dbReference type="InterPro" id="IPR017964">
    <property type="entry name" value="DNA-dir_DNA_pol_B_CS"/>
</dbReference>
<evidence type="ECO:0000256" key="19">
    <source>
        <dbReference type="ARBA" id="ARBA00066055"/>
    </source>
</evidence>
<dbReference type="InterPro" id="IPR030559">
    <property type="entry name" value="PolZ_Rev3"/>
</dbReference>
<accession>A0A9W8U2Y5</accession>
<feature type="compositionally biased region" description="Basic and acidic residues" evidence="21">
    <location>
        <begin position="413"/>
        <end position="427"/>
    </location>
</feature>
<evidence type="ECO:0000256" key="6">
    <source>
        <dbReference type="ARBA" id="ARBA00022695"/>
    </source>
</evidence>
<evidence type="ECO:0000256" key="11">
    <source>
        <dbReference type="ARBA" id="ARBA00022833"/>
    </source>
</evidence>
<keyword evidence="14 20" id="KW-0411">Iron-sulfur</keyword>
<keyword evidence="15 20" id="KW-0238">DNA-binding</keyword>
<keyword evidence="28" id="KW-1185">Reference proteome</keyword>
<dbReference type="PRINTS" id="PR00106">
    <property type="entry name" value="DNAPOLB"/>
</dbReference>
<evidence type="ECO:0000313" key="28">
    <source>
        <dbReference type="Proteomes" id="UP001142393"/>
    </source>
</evidence>
<evidence type="ECO:0000256" key="8">
    <source>
        <dbReference type="ARBA" id="ARBA00022723"/>
    </source>
</evidence>
<dbReference type="GO" id="GO:0006260">
    <property type="term" value="P:DNA replication"/>
    <property type="evidence" value="ECO:0007669"/>
    <property type="project" value="UniProtKB-KW"/>
</dbReference>
<keyword evidence="17 20" id="KW-0539">Nucleus</keyword>
<comment type="similarity">
    <text evidence="3 20">Belongs to the DNA polymerase type-B family.</text>
</comment>
<dbReference type="CDD" id="cd05534">
    <property type="entry name" value="POLBc_zeta"/>
    <property type="match status" value="1"/>
</dbReference>
<comment type="cofactor">
    <cofactor evidence="1 20">
        <name>[4Fe-4S] cluster</name>
        <dbReference type="ChEBI" id="CHEBI:49883"/>
    </cofactor>
</comment>
<dbReference type="GO" id="GO:0003677">
    <property type="term" value="F:DNA binding"/>
    <property type="evidence" value="ECO:0007669"/>
    <property type="project" value="UniProtKB-KW"/>
</dbReference>
<dbReference type="GO" id="GO:0000166">
    <property type="term" value="F:nucleotide binding"/>
    <property type="evidence" value="ECO:0007669"/>
    <property type="project" value="InterPro"/>
</dbReference>
<evidence type="ECO:0000256" key="20">
    <source>
        <dbReference type="RuleBase" id="RU000442"/>
    </source>
</evidence>
<dbReference type="GO" id="GO:0016035">
    <property type="term" value="C:zeta DNA polymerase complex"/>
    <property type="evidence" value="ECO:0007669"/>
    <property type="project" value="InterPro"/>
</dbReference>
<reference evidence="27 28" key="1">
    <citation type="journal article" date="2023" name="Proc. Natl. Acad. Sci. U.S.A.">
        <title>A global phylogenomic analysis of the shiitake genus Lentinula.</title>
        <authorList>
            <person name="Sierra-Patev S."/>
            <person name="Min B."/>
            <person name="Naranjo-Ortiz M."/>
            <person name="Looney B."/>
            <person name="Konkel Z."/>
            <person name="Slot J.C."/>
            <person name="Sakamoto Y."/>
            <person name="Steenwyk J.L."/>
            <person name="Rokas A."/>
            <person name="Carro J."/>
            <person name="Camarero S."/>
            <person name="Ferreira P."/>
            <person name="Molpeceres G."/>
            <person name="Ruiz-Duenas F.J."/>
            <person name="Serrano A."/>
            <person name="Henrissat B."/>
            <person name="Drula E."/>
            <person name="Hughes K.W."/>
            <person name="Mata J.L."/>
            <person name="Ishikawa N.K."/>
            <person name="Vargas-Isla R."/>
            <person name="Ushijima S."/>
            <person name="Smith C.A."/>
            <person name="Donoghue J."/>
            <person name="Ahrendt S."/>
            <person name="Andreopoulos W."/>
            <person name="He G."/>
            <person name="LaButti K."/>
            <person name="Lipzen A."/>
            <person name="Ng V."/>
            <person name="Riley R."/>
            <person name="Sandor L."/>
            <person name="Barry K."/>
            <person name="Martinez A.T."/>
            <person name="Xiao Y."/>
            <person name="Gibbons J.G."/>
            <person name="Terashima K."/>
            <person name="Grigoriev I.V."/>
            <person name="Hibbett D."/>
        </authorList>
    </citation>
    <scope>NUCLEOTIDE SEQUENCE [LARGE SCALE GENOMIC DNA]</scope>
    <source>
        <strain evidence="27 28">TFB7810</strain>
    </source>
</reference>
<comment type="subcellular location">
    <subcellularLocation>
        <location evidence="2 20">Nucleus</location>
    </subcellularLocation>
</comment>
<dbReference type="CDD" id="cd05778">
    <property type="entry name" value="DNA_polB_zeta_exo"/>
    <property type="match status" value="1"/>
</dbReference>
<feature type="region of interest" description="Disordered" evidence="21">
    <location>
        <begin position="412"/>
        <end position="537"/>
    </location>
</feature>
<evidence type="ECO:0000256" key="5">
    <source>
        <dbReference type="ARBA" id="ARBA00022679"/>
    </source>
</evidence>
<evidence type="ECO:0000259" key="24">
    <source>
        <dbReference type="Pfam" id="PF14260"/>
    </source>
</evidence>
<dbReference type="InterPro" id="IPR006172">
    <property type="entry name" value="DNA-dir_DNA_pol_B"/>
</dbReference>
<dbReference type="InterPro" id="IPR006134">
    <property type="entry name" value="DNA-dir_DNA_pol_B_multi_dom"/>
</dbReference>
<feature type="domain" description="DNA-directed DNA polymerase family B multifunctional" evidence="22">
    <location>
        <begin position="959"/>
        <end position="1405"/>
    </location>
</feature>
<evidence type="ECO:0000256" key="13">
    <source>
        <dbReference type="ARBA" id="ARBA00023004"/>
    </source>
</evidence>
<keyword evidence="10 20" id="KW-0863">Zinc-finger</keyword>
<comment type="catalytic activity">
    <reaction evidence="18 20">
        <text>DNA(n) + a 2'-deoxyribonucleoside 5'-triphosphate = DNA(n+1) + diphosphate</text>
        <dbReference type="Rhea" id="RHEA:22508"/>
        <dbReference type="Rhea" id="RHEA-COMP:17339"/>
        <dbReference type="Rhea" id="RHEA-COMP:17340"/>
        <dbReference type="ChEBI" id="CHEBI:33019"/>
        <dbReference type="ChEBI" id="CHEBI:61560"/>
        <dbReference type="ChEBI" id="CHEBI:173112"/>
        <dbReference type="EC" id="2.7.7.7"/>
    </reaction>
</comment>
<comment type="subunit">
    <text evidence="19">Forms DNA polymerase zeta with REV7.</text>
</comment>
<keyword evidence="7 20" id="KW-0235">DNA replication</keyword>
<dbReference type="InterPro" id="IPR042087">
    <property type="entry name" value="DNA_pol_B_thumb"/>
</dbReference>
<keyword evidence="6 20" id="KW-0548">Nucleotidyltransferase</keyword>
<dbReference type="Gene3D" id="3.30.342.10">
    <property type="entry name" value="DNA Polymerase, chain B, domain 1"/>
    <property type="match status" value="1"/>
</dbReference>
<keyword evidence="13 20" id="KW-0408">Iron</keyword>
<dbReference type="InterPro" id="IPR056435">
    <property type="entry name" value="DPOD/Z_N"/>
</dbReference>
<dbReference type="FunFam" id="1.10.287.690:FF:000002">
    <property type="entry name" value="DNA polymerase zeta"/>
    <property type="match status" value="1"/>
</dbReference>
<feature type="compositionally biased region" description="Polar residues" evidence="21">
    <location>
        <begin position="359"/>
        <end position="372"/>
    </location>
</feature>
<evidence type="ECO:0000259" key="25">
    <source>
        <dbReference type="Pfam" id="PF24055"/>
    </source>
</evidence>
<dbReference type="InterPro" id="IPR025687">
    <property type="entry name" value="Znf-C4pol"/>
</dbReference>
<evidence type="ECO:0000256" key="12">
    <source>
        <dbReference type="ARBA" id="ARBA00022932"/>
    </source>
</evidence>
<dbReference type="Gene3D" id="1.10.132.60">
    <property type="entry name" value="DNA polymerase family B, C-terminal domain"/>
    <property type="match status" value="1"/>
</dbReference>
<dbReference type="InterPro" id="IPR056447">
    <property type="entry name" value="REV3_N"/>
</dbReference>
<feature type="compositionally biased region" description="Basic and acidic residues" evidence="21">
    <location>
        <begin position="348"/>
        <end position="358"/>
    </location>
</feature>
<evidence type="ECO:0000256" key="21">
    <source>
        <dbReference type="SAM" id="MobiDB-lite"/>
    </source>
</evidence>
<dbReference type="GO" id="GO:0051539">
    <property type="term" value="F:4 iron, 4 sulfur cluster binding"/>
    <property type="evidence" value="ECO:0007669"/>
    <property type="project" value="UniProtKB-KW"/>
</dbReference>
<evidence type="ECO:0000259" key="22">
    <source>
        <dbReference type="Pfam" id="PF00136"/>
    </source>
</evidence>
<evidence type="ECO:0000256" key="9">
    <source>
        <dbReference type="ARBA" id="ARBA00022763"/>
    </source>
</evidence>
<dbReference type="Proteomes" id="UP001142393">
    <property type="component" value="Unassembled WGS sequence"/>
</dbReference>
<dbReference type="PANTHER" id="PTHR45812">
    <property type="entry name" value="DNA POLYMERASE ZETA CATALYTIC SUBUNIT"/>
    <property type="match status" value="1"/>
</dbReference>
<keyword evidence="8 20" id="KW-0479">Metal-binding</keyword>
<dbReference type="EMBL" id="JANVFU010000001">
    <property type="protein sequence ID" value="KAJ3750399.1"/>
    <property type="molecule type" value="Genomic_DNA"/>
</dbReference>
<feature type="region of interest" description="Disordered" evidence="21">
    <location>
        <begin position="268"/>
        <end position="294"/>
    </location>
</feature>
<dbReference type="PROSITE" id="PS00116">
    <property type="entry name" value="DNA_POLYMERASE_B"/>
    <property type="match status" value="1"/>
</dbReference>
<evidence type="ECO:0000256" key="16">
    <source>
        <dbReference type="ARBA" id="ARBA00023204"/>
    </source>
</evidence>
<dbReference type="InterPro" id="IPR043502">
    <property type="entry name" value="DNA/RNA_pol_sf"/>
</dbReference>
<dbReference type="Gene3D" id="3.90.1600.10">
    <property type="entry name" value="Palm domain of DNA polymerase"/>
    <property type="match status" value="1"/>
</dbReference>
<keyword evidence="5 20" id="KW-0808">Transferase</keyword>
<dbReference type="Pfam" id="PF00136">
    <property type="entry name" value="DNA_pol_B"/>
    <property type="match status" value="1"/>
</dbReference>
<feature type="compositionally biased region" description="Acidic residues" evidence="21">
    <location>
        <begin position="428"/>
        <end position="440"/>
    </location>
</feature>
<dbReference type="GO" id="GO:0005634">
    <property type="term" value="C:nucleus"/>
    <property type="evidence" value="ECO:0007669"/>
    <property type="project" value="UniProtKB-SubCell"/>
</dbReference>
<feature type="domain" description="DNA polymerase delta/zeta catalytic subunit N-terminal" evidence="25">
    <location>
        <begin position="57"/>
        <end position="138"/>
    </location>
</feature>
<dbReference type="SUPFAM" id="SSF53098">
    <property type="entry name" value="Ribonuclease H-like"/>
    <property type="match status" value="1"/>
</dbReference>
<feature type="domain" description="C4-type zinc-finger of DNA polymerase delta" evidence="24">
    <location>
        <begin position="1454"/>
        <end position="1523"/>
    </location>
</feature>
<evidence type="ECO:0000256" key="15">
    <source>
        <dbReference type="ARBA" id="ARBA00023125"/>
    </source>
</evidence>
<evidence type="ECO:0000256" key="2">
    <source>
        <dbReference type="ARBA" id="ARBA00004123"/>
    </source>
</evidence>
<dbReference type="GO" id="GO:0008270">
    <property type="term" value="F:zinc ion binding"/>
    <property type="evidence" value="ECO:0007669"/>
    <property type="project" value="UniProtKB-KW"/>
</dbReference>
<evidence type="ECO:0000313" key="27">
    <source>
        <dbReference type="EMBL" id="KAJ3750399.1"/>
    </source>
</evidence>
<dbReference type="Pfam" id="PF24065">
    <property type="entry name" value="REV3_N"/>
    <property type="match status" value="1"/>
</dbReference>
<dbReference type="GO" id="GO:0003887">
    <property type="term" value="F:DNA-directed DNA polymerase activity"/>
    <property type="evidence" value="ECO:0007669"/>
    <property type="project" value="UniProtKB-KW"/>
</dbReference>
<feature type="region of interest" description="Disordered" evidence="21">
    <location>
        <begin position="348"/>
        <end position="382"/>
    </location>
</feature>
<evidence type="ECO:0000259" key="23">
    <source>
        <dbReference type="Pfam" id="PF03104"/>
    </source>
</evidence>
<gene>
    <name evidence="27" type="ORF">DFH05DRAFT_73135</name>
</gene>
<dbReference type="Pfam" id="PF03104">
    <property type="entry name" value="DNA_pol_B_exo1"/>
    <property type="match status" value="1"/>
</dbReference>
<dbReference type="Pfam" id="PF24055">
    <property type="entry name" value="POL3_N"/>
    <property type="match status" value="1"/>
</dbReference>